<feature type="transmembrane region" description="Helical" evidence="7">
    <location>
        <begin position="99"/>
        <end position="122"/>
    </location>
</feature>
<gene>
    <name evidence="9" type="ORF">FHL15_004869</name>
</gene>
<dbReference type="EMBL" id="VFLP01000024">
    <property type="protein sequence ID" value="TRX94101.1"/>
    <property type="molecule type" value="Genomic_DNA"/>
</dbReference>
<evidence type="ECO:0000256" key="7">
    <source>
        <dbReference type="SAM" id="Phobius"/>
    </source>
</evidence>
<keyword evidence="10" id="KW-1185">Reference proteome</keyword>
<dbReference type="PANTHER" id="PTHR23501:SF12">
    <property type="entry name" value="MAJOR FACILITATOR SUPERFAMILY (MFS) PROFILE DOMAIN-CONTAINING PROTEIN-RELATED"/>
    <property type="match status" value="1"/>
</dbReference>
<feature type="transmembrane region" description="Helical" evidence="7">
    <location>
        <begin position="462"/>
        <end position="482"/>
    </location>
</feature>
<dbReference type="Pfam" id="PF07690">
    <property type="entry name" value="MFS_1"/>
    <property type="match status" value="1"/>
</dbReference>
<evidence type="ECO:0000256" key="1">
    <source>
        <dbReference type="ARBA" id="ARBA00004141"/>
    </source>
</evidence>
<comment type="subcellular location">
    <subcellularLocation>
        <location evidence="1">Membrane</location>
        <topology evidence="1">Multi-pass membrane protein</topology>
    </subcellularLocation>
</comment>
<evidence type="ECO:0000313" key="10">
    <source>
        <dbReference type="Proteomes" id="UP000319160"/>
    </source>
</evidence>
<feature type="transmembrane region" description="Helical" evidence="7">
    <location>
        <begin position="187"/>
        <end position="207"/>
    </location>
</feature>
<accession>A0A553I1N2</accession>
<dbReference type="Gene3D" id="1.20.1250.20">
    <property type="entry name" value="MFS general substrate transporter like domains"/>
    <property type="match status" value="2"/>
</dbReference>
<feature type="transmembrane region" description="Helical" evidence="7">
    <location>
        <begin position="219"/>
        <end position="238"/>
    </location>
</feature>
<dbReference type="PANTHER" id="PTHR23501">
    <property type="entry name" value="MAJOR FACILITATOR SUPERFAMILY"/>
    <property type="match status" value="1"/>
</dbReference>
<feature type="transmembrane region" description="Helical" evidence="7">
    <location>
        <begin position="291"/>
        <end position="312"/>
    </location>
</feature>
<feature type="domain" description="Major facilitator superfamily (MFS) profile" evidence="8">
    <location>
        <begin position="65"/>
        <end position="521"/>
    </location>
</feature>
<comment type="similarity">
    <text evidence="2">Belongs to the major facilitator superfamily. TCR/Tet family.</text>
</comment>
<evidence type="ECO:0000313" key="9">
    <source>
        <dbReference type="EMBL" id="TRX94101.1"/>
    </source>
</evidence>
<keyword evidence="6 7" id="KW-0472">Membrane</keyword>
<dbReference type="InterPro" id="IPR011701">
    <property type="entry name" value="MFS"/>
</dbReference>
<evidence type="ECO:0000256" key="2">
    <source>
        <dbReference type="ARBA" id="ARBA00007520"/>
    </source>
</evidence>
<dbReference type="PROSITE" id="PS50850">
    <property type="entry name" value="MFS"/>
    <property type="match status" value="1"/>
</dbReference>
<evidence type="ECO:0000256" key="5">
    <source>
        <dbReference type="ARBA" id="ARBA00022989"/>
    </source>
</evidence>
<evidence type="ECO:0000259" key="8">
    <source>
        <dbReference type="PROSITE" id="PS50850"/>
    </source>
</evidence>
<dbReference type="InterPro" id="IPR036259">
    <property type="entry name" value="MFS_trans_sf"/>
</dbReference>
<reference evidence="10" key="1">
    <citation type="submission" date="2019-06" db="EMBL/GenBank/DDBJ databases">
        <title>Draft genome sequence of the griseofulvin-producing fungus Xylaria cubensis strain G536.</title>
        <authorList>
            <person name="Mead M.E."/>
            <person name="Raja H.A."/>
            <person name="Steenwyk J.L."/>
            <person name="Knowles S.L."/>
            <person name="Oberlies N.H."/>
            <person name="Rokas A."/>
        </authorList>
    </citation>
    <scope>NUCLEOTIDE SEQUENCE [LARGE SCALE GENOMIC DNA]</scope>
    <source>
        <strain evidence="10">G536</strain>
    </source>
</reference>
<feature type="transmembrane region" description="Helical" evidence="7">
    <location>
        <begin position="259"/>
        <end position="285"/>
    </location>
</feature>
<proteinExistence type="inferred from homology"/>
<name>A0A553I1N2_9PEZI</name>
<dbReference type="SUPFAM" id="SSF103473">
    <property type="entry name" value="MFS general substrate transporter"/>
    <property type="match status" value="1"/>
</dbReference>
<feature type="transmembrane region" description="Helical" evidence="7">
    <location>
        <begin position="332"/>
        <end position="353"/>
    </location>
</feature>
<evidence type="ECO:0000256" key="3">
    <source>
        <dbReference type="ARBA" id="ARBA00022448"/>
    </source>
</evidence>
<sequence length="564" mass="59870">MDSGVTASGHDPVQHVVEKQLISSDSPFESDTVATDASNQPASEQNAAEEAVIATQMSKIRWFSICVGLYLTAFLYGLDSTISAAIQGPILETLGDLELLPWIGTGFLLGSVATISLFGSLYNKLEVKWLYLGSIITFEVGSAICGAAPNMQVLAVGRVVAGVGGTGIYLGGVGYINIFVSPAKRPLYTALIGTFWGFGCVLGPVIGGAFSQSSATWRWSFYINLVLGAVTAPIYIFWFPRHGVHRHEKILPRIKNLDWLGAILNAATYALFIVSATYAGAIWPWDSGKVIALWVVTGVTIILFVLQQWTAFLTTKEDRIYPVWCLKSRSLVMLYLGTAGSSAVLNCNIYYIPLYFEFAKGDGPIAVAARLLPFIFLMIFGSLLSGSLIPKLNLYAAWYVISGAVSLVGSVLLSRISVTTPTSNMYGFEVLVGLGCGLTFQAGYSIALVLAPPEKATSVLSFINVAQLGAGALSLATAGSIFQNIGFSALQSALDGRGYSSAEIREALAGGYSSIISDSTPEVRAIALEAIGSTLAKVFGTSLAGGATVLAAGLLMRWEKVKMT</sequence>
<evidence type="ECO:0000256" key="6">
    <source>
        <dbReference type="ARBA" id="ARBA00023136"/>
    </source>
</evidence>
<dbReference type="GO" id="GO:0005886">
    <property type="term" value="C:plasma membrane"/>
    <property type="evidence" value="ECO:0007669"/>
    <property type="project" value="TreeGrafter"/>
</dbReference>
<organism evidence="9 10">
    <name type="scientific">Xylaria flabelliformis</name>
    <dbReference type="NCBI Taxonomy" id="2512241"/>
    <lineage>
        <taxon>Eukaryota</taxon>
        <taxon>Fungi</taxon>
        <taxon>Dikarya</taxon>
        <taxon>Ascomycota</taxon>
        <taxon>Pezizomycotina</taxon>
        <taxon>Sordariomycetes</taxon>
        <taxon>Xylariomycetidae</taxon>
        <taxon>Xylariales</taxon>
        <taxon>Xylariaceae</taxon>
        <taxon>Xylaria</taxon>
    </lineage>
</organism>
<comment type="caution">
    <text evidence="9">The sequence shown here is derived from an EMBL/GenBank/DDBJ whole genome shotgun (WGS) entry which is preliminary data.</text>
</comment>
<feature type="transmembrane region" description="Helical" evidence="7">
    <location>
        <begin position="129"/>
        <end position="149"/>
    </location>
</feature>
<dbReference type="OrthoDB" id="10021397at2759"/>
<dbReference type="AlphaFoldDB" id="A0A553I1N2"/>
<feature type="transmembrane region" description="Helical" evidence="7">
    <location>
        <begin position="62"/>
        <end position="79"/>
    </location>
</feature>
<feature type="transmembrane region" description="Helical" evidence="7">
    <location>
        <begin position="365"/>
        <end position="384"/>
    </location>
</feature>
<feature type="transmembrane region" description="Helical" evidence="7">
    <location>
        <begin position="155"/>
        <end position="180"/>
    </location>
</feature>
<keyword evidence="3" id="KW-0813">Transport</keyword>
<feature type="transmembrane region" description="Helical" evidence="7">
    <location>
        <begin position="396"/>
        <end position="418"/>
    </location>
</feature>
<protein>
    <recommendedName>
        <fullName evidence="8">Major facilitator superfamily (MFS) profile domain-containing protein</fullName>
    </recommendedName>
</protein>
<dbReference type="Proteomes" id="UP000319160">
    <property type="component" value="Unassembled WGS sequence"/>
</dbReference>
<keyword evidence="5 7" id="KW-1133">Transmembrane helix</keyword>
<feature type="transmembrane region" description="Helical" evidence="7">
    <location>
        <begin position="430"/>
        <end position="450"/>
    </location>
</feature>
<dbReference type="InterPro" id="IPR020846">
    <property type="entry name" value="MFS_dom"/>
</dbReference>
<keyword evidence="4 7" id="KW-0812">Transmembrane</keyword>
<feature type="transmembrane region" description="Helical" evidence="7">
    <location>
        <begin position="538"/>
        <end position="558"/>
    </location>
</feature>
<evidence type="ECO:0000256" key="4">
    <source>
        <dbReference type="ARBA" id="ARBA00022692"/>
    </source>
</evidence>
<dbReference type="GO" id="GO:0022857">
    <property type="term" value="F:transmembrane transporter activity"/>
    <property type="evidence" value="ECO:0007669"/>
    <property type="project" value="InterPro"/>
</dbReference>